<dbReference type="CDD" id="cd04301">
    <property type="entry name" value="NAT_SF"/>
    <property type="match status" value="1"/>
</dbReference>
<dbReference type="EMBL" id="JAESWB010000362">
    <property type="protein sequence ID" value="MBL4954721.1"/>
    <property type="molecule type" value="Genomic_DNA"/>
</dbReference>
<dbReference type="Pfam" id="PF00583">
    <property type="entry name" value="Acetyltransf_1"/>
    <property type="match status" value="1"/>
</dbReference>
<dbReference type="PANTHER" id="PTHR41700:SF1">
    <property type="entry name" value="N-ACETYLTRANSFERASE DOMAIN-CONTAINING PROTEIN"/>
    <property type="match status" value="1"/>
</dbReference>
<dbReference type="SUPFAM" id="SSF55729">
    <property type="entry name" value="Acyl-CoA N-acyltransferases (Nat)"/>
    <property type="match status" value="1"/>
</dbReference>
<dbReference type="PANTHER" id="PTHR41700">
    <property type="entry name" value="GCN5-RELATED N-ACETYLTRANSFERASE"/>
    <property type="match status" value="1"/>
</dbReference>
<dbReference type="Proteomes" id="UP000623967">
    <property type="component" value="Unassembled WGS sequence"/>
</dbReference>
<evidence type="ECO:0000313" key="2">
    <source>
        <dbReference type="EMBL" id="MBL4954721.1"/>
    </source>
</evidence>
<accession>A0ABS1TTS4</accession>
<dbReference type="InterPro" id="IPR016181">
    <property type="entry name" value="Acyl_CoA_acyltransferase"/>
</dbReference>
<comment type="caution">
    <text evidence="2">The sequence shown here is derived from an EMBL/GenBank/DDBJ whole genome shotgun (WGS) entry which is preliminary data.</text>
</comment>
<feature type="domain" description="N-acetyltransferase" evidence="1">
    <location>
        <begin position="13"/>
        <end position="107"/>
    </location>
</feature>
<gene>
    <name evidence="2" type="ORF">JK635_21415</name>
</gene>
<name>A0ABS1TTS4_9BACI</name>
<sequence length="262" mass="30331">MERVQQLEKAIWNMKPIPIHHTLTAVKNGGIMIGAFHGENMVGFSYGFAGFHNGQSYLCSHMLGILEDFRSHGIGAMLKEAQRQAAIEKGYKMVTWTYDPLESANAFLNLTKLKAICSTYIENCYGDMEDPLNRGLASDRFQVEWWIQSPHINENDTDDWTAYKRIPYELTVDGEPIPLEVDASFFNDQEAVLVPIPRHFQQLKKEHFELALDWRIKTRHIFQALFTQGFAAMKLIKMNDEPVHYYVLKRRTTLRLESEDTK</sequence>
<dbReference type="InterPro" id="IPR038764">
    <property type="entry name" value="GNAT_N_AcTrfase_prd"/>
</dbReference>
<dbReference type="InterPro" id="IPR000182">
    <property type="entry name" value="GNAT_dom"/>
</dbReference>
<proteinExistence type="predicted"/>
<keyword evidence="3" id="KW-1185">Reference proteome</keyword>
<reference evidence="2 3" key="1">
    <citation type="submission" date="2021-01" db="EMBL/GenBank/DDBJ databases">
        <title>Genome public.</title>
        <authorList>
            <person name="Liu C."/>
            <person name="Sun Q."/>
        </authorList>
    </citation>
    <scope>NUCLEOTIDE SEQUENCE [LARGE SCALE GENOMIC DNA]</scope>
    <source>
        <strain evidence="2 3">YIM B02564</strain>
    </source>
</reference>
<evidence type="ECO:0000259" key="1">
    <source>
        <dbReference type="Pfam" id="PF00583"/>
    </source>
</evidence>
<protein>
    <submittedName>
        <fullName evidence="2">GNAT family N-acetyltransferase</fullName>
    </submittedName>
</protein>
<organism evidence="2 3">
    <name type="scientific">Neobacillus paridis</name>
    <dbReference type="NCBI Taxonomy" id="2803862"/>
    <lineage>
        <taxon>Bacteria</taxon>
        <taxon>Bacillati</taxon>
        <taxon>Bacillota</taxon>
        <taxon>Bacilli</taxon>
        <taxon>Bacillales</taxon>
        <taxon>Bacillaceae</taxon>
        <taxon>Neobacillus</taxon>
    </lineage>
</organism>
<evidence type="ECO:0000313" key="3">
    <source>
        <dbReference type="Proteomes" id="UP000623967"/>
    </source>
</evidence>
<dbReference type="Gene3D" id="3.40.630.30">
    <property type="match status" value="1"/>
</dbReference>